<comment type="caution">
    <text evidence="3">The sequence shown here is derived from an EMBL/GenBank/DDBJ whole genome shotgun (WGS) entry which is preliminary data.</text>
</comment>
<evidence type="ECO:0000259" key="2">
    <source>
        <dbReference type="PROSITE" id="PS50110"/>
    </source>
</evidence>
<sequence length="121" mass="13338">MNIMVVDDSMAMRMIVMKTLREAGFEGHDITQAADGAQALELIKENAPDLVLCDWNMPVMTGPELLETLNEEKICPKFGFVTTEATPVMREKAAELGARFLIAKPFTPESFETALTPFIGS</sequence>
<dbReference type="GO" id="GO:0000160">
    <property type="term" value="P:phosphorelay signal transduction system"/>
    <property type="evidence" value="ECO:0007669"/>
    <property type="project" value="InterPro"/>
</dbReference>
<accession>A0A2A5AXB3</accession>
<reference evidence="4" key="1">
    <citation type="submission" date="2017-08" db="EMBL/GenBank/DDBJ databases">
        <title>A dynamic microbial community with high functional redundancy inhabits the cold, oxic subseafloor aquifer.</title>
        <authorList>
            <person name="Tully B.J."/>
            <person name="Wheat C.G."/>
            <person name="Glazer B.T."/>
            <person name="Huber J.A."/>
        </authorList>
    </citation>
    <scope>NUCLEOTIDE SEQUENCE [LARGE SCALE GENOMIC DNA]</scope>
</reference>
<organism evidence="3 4">
    <name type="scientific">SAR86 cluster bacterium</name>
    <dbReference type="NCBI Taxonomy" id="2030880"/>
    <lineage>
        <taxon>Bacteria</taxon>
        <taxon>Pseudomonadati</taxon>
        <taxon>Pseudomonadota</taxon>
        <taxon>Gammaproteobacteria</taxon>
        <taxon>SAR86 cluster</taxon>
    </lineage>
</organism>
<dbReference type="EMBL" id="NVVJ01000032">
    <property type="protein sequence ID" value="PCJ23937.1"/>
    <property type="molecule type" value="Genomic_DNA"/>
</dbReference>
<dbReference type="SMART" id="SM00448">
    <property type="entry name" value="REC"/>
    <property type="match status" value="1"/>
</dbReference>
<dbReference type="InterPro" id="IPR052048">
    <property type="entry name" value="ST_Response_Regulator"/>
</dbReference>
<feature type="modified residue" description="4-aspartylphosphate" evidence="1">
    <location>
        <position position="54"/>
    </location>
</feature>
<dbReference type="Proteomes" id="UP000218327">
    <property type="component" value="Unassembled WGS sequence"/>
</dbReference>
<evidence type="ECO:0000313" key="3">
    <source>
        <dbReference type="EMBL" id="PCJ23937.1"/>
    </source>
</evidence>
<dbReference type="InterPro" id="IPR011006">
    <property type="entry name" value="CheY-like_superfamily"/>
</dbReference>
<evidence type="ECO:0000256" key="1">
    <source>
        <dbReference type="PROSITE-ProRule" id="PRU00169"/>
    </source>
</evidence>
<dbReference type="InterPro" id="IPR001789">
    <property type="entry name" value="Sig_transdc_resp-reg_receiver"/>
</dbReference>
<evidence type="ECO:0000313" key="4">
    <source>
        <dbReference type="Proteomes" id="UP000218327"/>
    </source>
</evidence>
<feature type="domain" description="Response regulatory" evidence="2">
    <location>
        <begin position="2"/>
        <end position="119"/>
    </location>
</feature>
<proteinExistence type="predicted"/>
<dbReference type="Gene3D" id="3.40.50.2300">
    <property type="match status" value="1"/>
</dbReference>
<dbReference type="PROSITE" id="PS50110">
    <property type="entry name" value="RESPONSE_REGULATORY"/>
    <property type="match status" value="1"/>
</dbReference>
<gene>
    <name evidence="3" type="ORF">COA96_10645</name>
</gene>
<dbReference type="PANTHER" id="PTHR43228:SF1">
    <property type="entry name" value="TWO-COMPONENT RESPONSE REGULATOR ARR22"/>
    <property type="match status" value="1"/>
</dbReference>
<keyword evidence="1" id="KW-0597">Phosphoprotein</keyword>
<protein>
    <submittedName>
        <fullName evidence="3">Response regulator</fullName>
    </submittedName>
</protein>
<name>A0A2A5AXB3_9GAMM</name>
<dbReference type="Pfam" id="PF00072">
    <property type="entry name" value="Response_reg"/>
    <property type="match status" value="1"/>
</dbReference>
<dbReference type="PANTHER" id="PTHR43228">
    <property type="entry name" value="TWO-COMPONENT RESPONSE REGULATOR"/>
    <property type="match status" value="1"/>
</dbReference>
<dbReference type="SUPFAM" id="SSF52172">
    <property type="entry name" value="CheY-like"/>
    <property type="match status" value="1"/>
</dbReference>
<dbReference type="AlphaFoldDB" id="A0A2A5AXB3"/>